<sequence>MQYRNAIGQLAWSSRNEEVAHRARDRRGIRAGDLVCEAVADNDVSNPRVEIPFALTKGTTFRVVEGTEVADRLTSTDQALWYYLFTRAKVDINSLAKVGSDGGFRDREAYRGEARVHKVTVGDMLAYLGLKNPARLRESLERIAETMARYDIRYRGTRLTKPVPYLTVHSMPERLRSRDEIGFELHPEVRVCMLLSRKYVTVDLNALPTFKSRYSARLFVKLSYLAARHQALLRSKKDKDGKVGPNKTFWVIDPEALAAELGYPVPTYRASTFAAAMTKAIAEIQALPKLNQRFDVLAVLPTARVPRFSFAVTEARKSVFDVHRAWLKRAAFYHATAHTQPLKREKINMKDNQFVHVSRIAQAEAFTGYDGLRISMAWQDDIEEANAGIRDAIAGWTAAEFLERIDRFGVDPMFASWLEHKVAAWNIPEIPLEPAVVAEEDAVHYSYGDEDEEDTRCGDEWGDIGYADAA</sequence>
<name>A0ABV7DLP8_9HYPH</name>
<reference evidence="2" key="1">
    <citation type="journal article" date="2019" name="Int. J. Syst. Evol. Microbiol.">
        <title>The Global Catalogue of Microorganisms (GCM) 10K type strain sequencing project: providing services to taxonomists for standard genome sequencing and annotation.</title>
        <authorList>
            <consortium name="The Broad Institute Genomics Platform"/>
            <consortium name="The Broad Institute Genome Sequencing Center for Infectious Disease"/>
            <person name="Wu L."/>
            <person name="Ma J."/>
        </authorList>
    </citation>
    <scope>NUCLEOTIDE SEQUENCE [LARGE SCALE GENOMIC DNA]</scope>
    <source>
        <strain evidence="2">KCTC 52677</strain>
    </source>
</reference>
<evidence type="ECO:0000313" key="1">
    <source>
        <dbReference type="EMBL" id="MFC3075587.1"/>
    </source>
</evidence>
<keyword evidence="2" id="KW-1185">Reference proteome</keyword>
<protein>
    <recommendedName>
        <fullName evidence="3">Initiator Replication protein</fullName>
    </recommendedName>
</protein>
<accession>A0ABV7DLP8</accession>
<evidence type="ECO:0000313" key="2">
    <source>
        <dbReference type="Proteomes" id="UP001595377"/>
    </source>
</evidence>
<proteinExistence type="predicted"/>
<dbReference type="EMBL" id="JBHRSP010000036">
    <property type="protein sequence ID" value="MFC3075587.1"/>
    <property type="molecule type" value="Genomic_DNA"/>
</dbReference>
<comment type="caution">
    <text evidence="1">The sequence shown here is derived from an EMBL/GenBank/DDBJ whole genome shotgun (WGS) entry which is preliminary data.</text>
</comment>
<gene>
    <name evidence="1" type="ORF">ACFOHH_20925</name>
</gene>
<dbReference type="RefSeq" id="WP_257318058.1">
    <property type="nucleotide sequence ID" value="NZ_JANFDG010000039.1"/>
</dbReference>
<organism evidence="1 2">
    <name type="scientific">Shinella pollutisoli</name>
    <dbReference type="NCBI Taxonomy" id="2250594"/>
    <lineage>
        <taxon>Bacteria</taxon>
        <taxon>Pseudomonadati</taxon>
        <taxon>Pseudomonadota</taxon>
        <taxon>Alphaproteobacteria</taxon>
        <taxon>Hyphomicrobiales</taxon>
        <taxon>Rhizobiaceae</taxon>
        <taxon>Shinella</taxon>
    </lineage>
</organism>
<evidence type="ECO:0008006" key="3">
    <source>
        <dbReference type="Google" id="ProtNLM"/>
    </source>
</evidence>
<dbReference type="Proteomes" id="UP001595377">
    <property type="component" value="Unassembled WGS sequence"/>
</dbReference>